<dbReference type="InterPro" id="IPR000834">
    <property type="entry name" value="Peptidase_M14"/>
</dbReference>
<dbReference type="EMBL" id="SNRW01000285">
    <property type="protein sequence ID" value="KAA6402109.1"/>
    <property type="molecule type" value="Genomic_DNA"/>
</dbReference>
<dbReference type="InterPro" id="IPR050821">
    <property type="entry name" value="Cytosolic_carboxypeptidase"/>
</dbReference>
<evidence type="ECO:0000313" key="7">
    <source>
        <dbReference type="Proteomes" id="UP000324800"/>
    </source>
</evidence>
<comment type="caution">
    <text evidence="6">The sequence shown here is derived from an EMBL/GenBank/DDBJ whole genome shotgun (WGS) entry which is preliminary data.</text>
</comment>
<comment type="similarity">
    <text evidence="2 3">Belongs to the peptidase M14 family.</text>
</comment>
<dbReference type="SUPFAM" id="SSF53187">
    <property type="entry name" value="Zn-dependent exopeptidases"/>
    <property type="match status" value="1"/>
</dbReference>
<dbReference type="Proteomes" id="UP000324800">
    <property type="component" value="Unassembled WGS sequence"/>
</dbReference>
<protein>
    <submittedName>
        <fullName evidence="6">Putative Cytosolic carboxypeptidase Nna1</fullName>
    </submittedName>
</protein>
<feature type="region of interest" description="Disordered" evidence="4">
    <location>
        <begin position="366"/>
        <end position="429"/>
    </location>
</feature>
<comment type="cofactor">
    <cofactor evidence="1">
        <name>Zn(2+)</name>
        <dbReference type="ChEBI" id="CHEBI:29105"/>
    </cofactor>
</comment>
<reference evidence="6 7" key="1">
    <citation type="submission" date="2019-03" db="EMBL/GenBank/DDBJ databases">
        <title>Single cell metagenomics reveals metabolic interactions within the superorganism composed of flagellate Streblomastix strix and complex community of Bacteroidetes bacteria on its surface.</title>
        <authorList>
            <person name="Treitli S.C."/>
            <person name="Kolisko M."/>
            <person name="Husnik F."/>
            <person name="Keeling P."/>
            <person name="Hampl V."/>
        </authorList>
    </citation>
    <scope>NUCLEOTIDE SEQUENCE [LARGE SCALE GENOMIC DNA]</scope>
    <source>
        <strain evidence="6">ST1C</strain>
    </source>
</reference>
<dbReference type="Pfam" id="PF00246">
    <property type="entry name" value="Peptidase_M14"/>
    <property type="match status" value="1"/>
</dbReference>
<accession>A0A5J4X6H6</accession>
<feature type="domain" description="Peptidase M14" evidence="5">
    <location>
        <begin position="99"/>
        <end position="338"/>
    </location>
</feature>
<dbReference type="AlphaFoldDB" id="A0A5J4X6H6"/>
<name>A0A5J4X6H6_9EUKA</name>
<dbReference type="PANTHER" id="PTHR12756">
    <property type="entry name" value="CYTOSOLIC CARBOXYPEPTIDASE"/>
    <property type="match status" value="1"/>
</dbReference>
<evidence type="ECO:0000259" key="5">
    <source>
        <dbReference type="PROSITE" id="PS52035"/>
    </source>
</evidence>
<dbReference type="Gene3D" id="2.60.40.3120">
    <property type="match status" value="1"/>
</dbReference>
<evidence type="ECO:0000256" key="4">
    <source>
        <dbReference type="SAM" id="MobiDB-lite"/>
    </source>
</evidence>
<feature type="compositionally biased region" description="Basic and acidic residues" evidence="4">
    <location>
        <begin position="407"/>
        <end position="419"/>
    </location>
</feature>
<sequence>MRKDTKYKFNITNFRKSGSLFLEGMRPLMYSEILAQQKGIGWHRVGEDTAYYQTPCIGRRAMTMRTNNGKGDQSNYTFTFSIRFPYLNSGDKCYLAYHYPFTYSDLMNHIHSIEKNPQRAIHMRRQTLCQTIAGNTVDLITITSFSGTGVGKGKESIYTTEQIKARRGVVITGRVHPGESGASFMIQGLMDFLTGNTMDAKILRDNFVFKIVPMLNPDGVINGNQRINLAGFDLNRQWISPQKRTAPTIYATKQMIKRFVEDRDVILFCDFHAHSRKRNQKEGTARQVIWREFGIINSFTLECSNCGASCGRFIGIHFTPSLEMDMGKKFADTLLDYCDPDQTVVAQQSNFNQFLHQKQFFNNKIREIPKETSKEKEKDKEKEKTQRVQNKAKTKNKLIHPASAHSKLIDKEKPHDHISGHKQSPPVSSAPLIFYPSIGTYLSLPRE</sequence>
<dbReference type="PANTHER" id="PTHR12756:SF45">
    <property type="entry name" value="CYTOSOLIC CARBOXYPEPTIDASE NNA1"/>
    <property type="match status" value="1"/>
</dbReference>
<feature type="active site" description="Proton donor/acceptor" evidence="3">
    <location>
        <position position="302"/>
    </location>
</feature>
<organism evidence="6 7">
    <name type="scientific">Streblomastix strix</name>
    <dbReference type="NCBI Taxonomy" id="222440"/>
    <lineage>
        <taxon>Eukaryota</taxon>
        <taxon>Metamonada</taxon>
        <taxon>Preaxostyla</taxon>
        <taxon>Oxymonadida</taxon>
        <taxon>Streblomastigidae</taxon>
        <taxon>Streblomastix</taxon>
    </lineage>
</organism>
<evidence type="ECO:0000256" key="1">
    <source>
        <dbReference type="ARBA" id="ARBA00001947"/>
    </source>
</evidence>
<dbReference type="GO" id="GO:0004181">
    <property type="term" value="F:metallocarboxypeptidase activity"/>
    <property type="evidence" value="ECO:0007669"/>
    <property type="project" value="InterPro"/>
</dbReference>
<dbReference type="Gene3D" id="3.40.630.10">
    <property type="entry name" value="Zn peptidases"/>
    <property type="match status" value="1"/>
</dbReference>
<dbReference type="PROSITE" id="PS52035">
    <property type="entry name" value="PEPTIDASE_M14"/>
    <property type="match status" value="1"/>
</dbReference>
<keyword evidence="6" id="KW-0378">Hydrolase</keyword>
<proteinExistence type="inferred from homology"/>
<dbReference type="GO" id="GO:0006508">
    <property type="term" value="P:proteolysis"/>
    <property type="evidence" value="ECO:0007669"/>
    <property type="project" value="InterPro"/>
</dbReference>
<dbReference type="GO" id="GO:0008270">
    <property type="term" value="F:zinc ion binding"/>
    <property type="evidence" value="ECO:0007669"/>
    <property type="project" value="InterPro"/>
</dbReference>
<gene>
    <name evidence="6" type="ORF">EZS28_002368</name>
</gene>
<feature type="compositionally biased region" description="Basic and acidic residues" evidence="4">
    <location>
        <begin position="366"/>
        <end position="386"/>
    </location>
</feature>
<evidence type="ECO:0000313" key="6">
    <source>
        <dbReference type="EMBL" id="KAA6402109.1"/>
    </source>
</evidence>
<evidence type="ECO:0000256" key="3">
    <source>
        <dbReference type="PROSITE-ProRule" id="PRU01379"/>
    </source>
</evidence>
<keyword evidence="6" id="KW-0645">Protease</keyword>
<evidence type="ECO:0000256" key="2">
    <source>
        <dbReference type="ARBA" id="ARBA00005988"/>
    </source>
</evidence>
<keyword evidence="6" id="KW-0121">Carboxypeptidase</keyword>
<dbReference type="OrthoDB" id="10253041at2759"/>